<comment type="caution">
    <text evidence="2">The sequence shown here is derived from an EMBL/GenBank/DDBJ whole genome shotgun (WGS) entry which is preliminary data.</text>
</comment>
<dbReference type="AlphaFoldDB" id="A0AAD9DE11"/>
<feature type="compositionally biased region" description="Polar residues" evidence="1">
    <location>
        <begin position="1"/>
        <end position="10"/>
    </location>
</feature>
<evidence type="ECO:0000313" key="3">
    <source>
        <dbReference type="Proteomes" id="UP001224775"/>
    </source>
</evidence>
<feature type="compositionally biased region" description="Basic residues" evidence="1">
    <location>
        <begin position="22"/>
        <end position="31"/>
    </location>
</feature>
<gene>
    <name evidence="2" type="ORF">QTG54_005459</name>
</gene>
<organism evidence="2 3">
    <name type="scientific">Skeletonema marinoi</name>
    <dbReference type="NCBI Taxonomy" id="267567"/>
    <lineage>
        <taxon>Eukaryota</taxon>
        <taxon>Sar</taxon>
        <taxon>Stramenopiles</taxon>
        <taxon>Ochrophyta</taxon>
        <taxon>Bacillariophyta</taxon>
        <taxon>Coscinodiscophyceae</taxon>
        <taxon>Thalassiosirophycidae</taxon>
        <taxon>Thalassiosirales</taxon>
        <taxon>Skeletonemataceae</taxon>
        <taxon>Skeletonema</taxon>
        <taxon>Skeletonema marinoi-dohrnii complex</taxon>
    </lineage>
</organism>
<accession>A0AAD9DE11</accession>
<feature type="region of interest" description="Disordered" evidence="1">
    <location>
        <begin position="1"/>
        <end position="147"/>
    </location>
</feature>
<reference evidence="2" key="1">
    <citation type="submission" date="2023-06" db="EMBL/GenBank/DDBJ databases">
        <title>Survivors Of The Sea: Transcriptome response of Skeletonema marinoi to long-term dormancy.</title>
        <authorList>
            <person name="Pinder M.I.M."/>
            <person name="Kourtchenko O."/>
            <person name="Robertson E.K."/>
            <person name="Larsson T."/>
            <person name="Maumus F."/>
            <person name="Osuna-Cruz C.M."/>
            <person name="Vancaester E."/>
            <person name="Stenow R."/>
            <person name="Vandepoele K."/>
            <person name="Ploug H."/>
            <person name="Bruchert V."/>
            <person name="Godhe A."/>
            <person name="Topel M."/>
        </authorList>
    </citation>
    <scope>NUCLEOTIDE SEQUENCE</scope>
    <source>
        <strain evidence="2">R05AC</strain>
    </source>
</reference>
<keyword evidence="3" id="KW-1185">Reference proteome</keyword>
<protein>
    <submittedName>
        <fullName evidence="2">Uncharacterized protein</fullName>
    </submittedName>
</protein>
<dbReference type="Proteomes" id="UP001224775">
    <property type="component" value="Unassembled WGS sequence"/>
</dbReference>
<feature type="compositionally biased region" description="Low complexity" evidence="1">
    <location>
        <begin position="64"/>
        <end position="83"/>
    </location>
</feature>
<feature type="compositionally biased region" description="Pro residues" evidence="1">
    <location>
        <begin position="54"/>
        <end position="63"/>
    </location>
</feature>
<proteinExistence type="predicted"/>
<name>A0AAD9DE11_9STRA</name>
<dbReference type="EMBL" id="JATAAI010000008">
    <property type="protein sequence ID" value="KAK1743862.1"/>
    <property type="molecule type" value="Genomic_DNA"/>
</dbReference>
<feature type="compositionally biased region" description="Polar residues" evidence="1">
    <location>
        <begin position="90"/>
        <end position="118"/>
    </location>
</feature>
<evidence type="ECO:0000313" key="2">
    <source>
        <dbReference type="EMBL" id="KAK1743862.1"/>
    </source>
</evidence>
<evidence type="ECO:0000256" key="1">
    <source>
        <dbReference type="SAM" id="MobiDB-lite"/>
    </source>
</evidence>
<sequence length="147" mass="15405">MAKSNASNRKGGNEPSILHYFSKAKPKRPKTSSKSMRDEPIMSSSANGFSMTPLPTPYNPNLPPSSSAATPASVSSEESSDSPGLGEVTIASSPSLQQNDTLISSSATPTTTLNNDDSPQTPPTPPHTHELENDKVETPPSPDSQVS</sequence>
<feature type="compositionally biased region" description="Basic and acidic residues" evidence="1">
    <location>
        <begin position="127"/>
        <end position="137"/>
    </location>
</feature>